<sequence>MLQPQKSDPSAAPSVTTFLTLTHHTTIEQRLQPTYLFIAFYFSLEAQIDGFWKHSARLMT</sequence>
<evidence type="ECO:0000313" key="1">
    <source>
        <dbReference type="EMBL" id="RDS86013.1"/>
    </source>
</evidence>
<organism evidence="1 2">
    <name type="scientific">Dyella psychrodurans</name>
    <dbReference type="NCBI Taxonomy" id="1927960"/>
    <lineage>
        <taxon>Bacteria</taxon>
        <taxon>Pseudomonadati</taxon>
        <taxon>Pseudomonadota</taxon>
        <taxon>Gammaproteobacteria</taxon>
        <taxon>Lysobacterales</taxon>
        <taxon>Rhodanobacteraceae</taxon>
        <taxon>Dyella</taxon>
    </lineage>
</organism>
<accession>A0A370XC67</accession>
<dbReference type="AlphaFoldDB" id="A0A370XC67"/>
<name>A0A370XC67_9GAMM</name>
<gene>
    <name evidence="1" type="ORF">DWU99_01690</name>
</gene>
<evidence type="ECO:0000313" key="2">
    <source>
        <dbReference type="Proteomes" id="UP000255334"/>
    </source>
</evidence>
<proteinExistence type="predicted"/>
<protein>
    <submittedName>
        <fullName evidence="1">Uncharacterized protein</fullName>
    </submittedName>
</protein>
<reference evidence="1 2" key="1">
    <citation type="submission" date="2018-07" db="EMBL/GenBank/DDBJ databases">
        <title>Dyella monticola sp. nov. and Dyella psychrodurans sp. nov. isolated from monsoon evergreen broad-leaved forest soil of Dinghu Mountain, China.</title>
        <authorList>
            <person name="Gao Z."/>
            <person name="Qiu L."/>
        </authorList>
    </citation>
    <scope>NUCLEOTIDE SEQUENCE [LARGE SCALE GENOMIC DNA]</scope>
    <source>
        <strain evidence="1 2">4MSK11</strain>
    </source>
</reference>
<dbReference type="Proteomes" id="UP000255334">
    <property type="component" value="Unassembled WGS sequence"/>
</dbReference>
<comment type="caution">
    <text evidence="1">The sequence shown here is derived from an EMBL/GenBank/DDBJ whole genome shotgun (WGS) entry which is preliminary data.</text>
</comment>
<keyword evidence="2" id="KW-1185">Reference proteome</keyword>
<dbReference type="EMBL" id="QRBF01000001">
    <property type="protein sequence ID" value="RDS86013.1"/>
    <property type="molecule type" value="Genomic_DNA"/>
</dbReference>